<dbReference type="InterPro" id="IPR025420">
    <property type="entry name" value="DUF4143"/>
</dbReference>
<evidence type="ECO:0000259" key="1">
    <source>
        <dbReference type="Pfam" id="PF13173"/>
    </source>
</evidence>
<dbReference type="PANTHER" id="PTHR33295">
    <property type="entry name" value="ATPASE"/>
    <property type="match status" value="1"/>
</dbReference>
<dbReference type="Proteomes" id="UP000189670">
    <property type="component" value="Unassembled WGS sequence"/>
</dbReference>
<dbReference type="InterPro" id="IPR041682">
    <property type="entry name" value="AAA_14"/>
</dbReference>
<comment type="caution">
    <text evidence="3">The sequence shown here is derived from an EMBL/GenBank/DDBJ whole genome shotgun (WGS) entry which is preliminary data.</text>
</comment>
<gene>
    <name evidence="3" type="ORF">OMM_04646</name>
</gene>
<dbReference type="Pfam" id="PF13173">
    <property type="entry name" value="AAA_14"/>
    <property type="match status" value="1"/>
</dbReference>
<dbReference type="EMBL" id="ATBP01001005">
    <property type="protein sequence ID" value="ETR68296.1"/>
    <property type="molecule type" value="Genomic_DNA"/>
</dbReference>
<dbReference type="AlphaFoldDB" id="A0A1V1P0J8"/>
<feature type="domain" description="DUF4143" evidence="2">
    <location>
        <begin position="137"/>
        <end position="289"/>
    </location>
</feature>
<evidence type="ECO:0000313" key="3">
    <source>
        <dbReference type="EMBL" id="ETR68296.1"/>
    </source>
</evidence>
<accession>A0A1V1P0J8</accession>
<sequence length="344" mass="40225">MDEISFVREWQRCVKSLADEGKLKKATLLLTGSNTVDIMKGSERMPGRRGNLDKLDYDQLPLTFHEFINLVEPKIACNNKDHLIFSQNLLQSRFREYLIVGGFPLAINLYYSQEYISAFAYQLYLNWIEGDIGRVGKSTRNLYQIMSRLLTHLSTGVSWHSLSKEAGIVSYKTVQDYIELLERMYVLYTIPFIDLSSKLPRYRKNKKIAFTDPLIFHCFSGVNKGISDSFFHTSLRYLDDPNQQGKLVESIVGRHIAHKFNNIFYWQGKKEIDFVVKAQNKLKFFEVKYQEKVSVNEFKWFCKQHLNKEKLTVITKQNIEFTEKLNLIPAPIFLILLESDDKDL</sequence>
<name>A0A1V1P0J8_9BACT</name>
<evidence type="ECO:0000313" key="4">
    <source>
        <dbReference type="Proteomes" id="UP000189670"/>
    </source>
</evidence>
<protein>
    <submittedName>
        <fullName evidence="3">DEXX-box ATPase</fullName>
    </submittedName>
</protein>
<feature type="domain" description="AAA" evidence="1">
    <location>
        <begin position="1"/>
        <end position="67"/>
    </location>
</feature>
<dbReference type="Pfam" id="PF13635">
    <property type="entry name" value="DUF4143"/>
    <property type="match status" value="1"/>
</dbReference>
<organism evidence="3 4">
    <name type="scientific">Candidatus Magnetoglobus multicellularis str. Araruama</name>
    <dbReference type="NCBI Taxonomy" id="890399"/>
    <lineage>
        <taxon>Bacteria</taxon>
        <taxon>Pseudomonadati</taxon>
        <taxon>Thermodesulfobacteriota</taxon>
        <taxon>Desulfobacteria</taxon>
        <taxon>Desulfobacterales</taxon>
        <taxon>Desulfobacteraceae</taxon>
        <taxon>Candidatus Magnetoglobus</taxon>
    </lineage>
</organism>
<dbReference type="PANTHER" id="PTHR33295:SF18">
    <property type="entry name" value="AAA+ ATPASE DOMAIN-CONTAINING PROTEIN"/>
    <property type="match status" value="1"/>
</dbReference>
<proteinExistence type="predicted"/>
<evidence type="ECO:0000259" key="2">
    <source>
        <dbReference type="Pfam" id="PF13635"/>
    </source>
</evidence>
<reference evidence="4" key="1">
    <citation type="submission" date="2012-11" db="EMBL/GenBank/DDBJ databases">
        <authorList>
            <person name="Lucero-Rivera Y.E."/>
            <person name="Tovar-Ramirez D."/>
        </authorList>
    </citation>
    <scope>NUCLEOTIDE SEQUENCE [LARGE SCALE GENOMIC DNA]</scope>
    <source>
        <strain evidence="4">Araruama</strain>
    </source>
</reference>